<feature type="domain" description="Ketoreductase" evidence="2">
    <location>
        <begin position="11"/>
        <end position="196"/>
    </location>
</feature>
<accession>A0A1M6IG11</accession>
<organism evidence="3 4">
    <name type="scientific">Desulfatibacillum alkenivorans DSM 16219</name>
    <dbReference type="NCBI Taxonomy" id="1121393"/>
    <lineage>
        <taxon>Bacteria</taxon>
        <taxon>Pseudomonadati</taxon>
        <taxon>Thermodesulfobacteriota</taxon>
        <taxon>Desulfobacteria</taxon>
        <taxon>Desulfobacterales</taxon>
        <taxon>Desulfatibacillaceae</taxon>
        <taxon>Desulfatibacillum</taxon>
    </lineage>
</organism>
<dbReference type="PRINTS" id="PR00081">
    <property type="entry name" value="GDHRDH"/>
</dbReference>
<dbReference type="SMART" id="SM00822">
    <property type="entry name" value="PKS_KR"/>
    <property type="match status" value="1"/>
</dbReference>
<evidence type="ECO:0000256" key="1">
    <source>
        <dbReference type="ARBA" id="ARBA00006484"/>
    </source>
</evidence>
<dbReference type="PANTHER" id="PTHR42760">
    <property type="entry name" value="SHORT-CHAIN DEHYDROGENASES/REDUCTASES FAMILY MEMBER"/>
    <property type="match status" value="1"/>
</dbReference>
<comment type="similarity">
    <text evidence="1">Belongs to the short-chain dehydrogenases/reductases (SDR) family.</text>
</comment>
<protein>
    <submittedName>
        <fullName evidence="3">NAD(P)-dependent dehydrogenase, short-chain alcohol dehydrogenase family</fullName>
    </submittedName>
</protein>
<keyword evidence="4" id="KW-1185">Reference proteome</keyword>
<dbReference type="Gene3D" id="3.40.50.720">
    <property type="entry name" value="NAD(P)-binding Rossmann-like Domain"/>
    <property type="match status" value="1"/>
</dbReference>
<evidence type="ECO:0000313" key="3">
    <source>
        <dbReference type="EMBL" id="SHJ33392.1"/>
    </source>
</evidence>
<name>A0A1M6IG11_9BACT</name>
<dbReference type="InterPro" id="IPR057326">
    <property type="entry name" value="KR_dom"/>
</dbReference>
<dbReference type="SUPFAM" id="SSF51735">
    <property type="entry name" value="NAD(P)-binding Rossmann-fold domains"/>
    <property type="match status" value="1"/>
</dbReference>
<dbReference type="GO" id="GO:0016616">
    <property type="term" value="F:oxidoreductase activity, acting on the CH-OH group of donors, NAD or NADP as acceptor"/>
    <property type="evidence" value="ECO:0007669"/>
    <property type="project" value="TreeGrafter"/>
</dbReference>
<sequence>MAVSMFDLTGKVALVTGGNGGIGLGMAKAMAQAGADICVWGRKPEANAKAEEELKAFGTKVLALQCDVSNEEQVNACFAEAVDKLGKVDACFANAGVGARGTPFHKTTTEEWNQIMSINLDGVFYTFRAAARHMVERGEGGSLVATSSLSAISGMARGEHYASTKGALLSMCRGLAVEYGKYGIRANAIIPGWIETSITDGWFETEGFQKKVLPRIPARRWGQPEDFGGIAVYFASDASAYHSGDMVIIDGAYINF</sequence>
<dbReference type="RefSeq" id="WP_073474492.1">
    <property type="nucleotide sequence ID" value="NZ_FQZU01000006.1"/>
</dbReference>
<dbReference type="InterPro" id="IPR036291">
    <property type="entry name" value="NAD(P)-bd_dom_sf"/>
</dbReference>
<dbReference type="Proteomes" id="UP000183994">
    <property type="component" value="Unassembled WGS sequence"/>
</dbReference>
<dbReference type="PROSITE" id="PS00061">
    <property type="entry name" value="ADH_SHORT"/>
    <property type="match status" value="1"/>
</dbReference>
<dbReference type="InterPro" id="IPR002347">
    <property type="entry name" value="SDR_fam"/>
</dbReference>
<dbReference type="Pfam" id="PF13561">
    <property type="entry name" value="adh_short_C2"/>
    <property type="match status" value="1"/>
</dbReference>
<dbReference type="EMBL" id="FQZU01000006">
    <property type="protein sequence ID" value="SHJ33392.1"/>
    <property type="molecule type" value="Genomic_DNA"/>
</dbReference>
<dbReference type="OrthoDB" id="9804774at2"/>
<evidence type="ECO:0000313" key="4">
    <source>
        <dbReference type="Proteomes" id="UP000183994"/>
    </source>
</evidence>
<dbReference type="FunFam" id="3.40.50.720:FF:000084">
    <property type="entry name" value="Short-chain dehydrogenase reductase"/>
    <property type="match status" value="1"/>
</dbReference>
<dbReference type="InterPro" id="IPR020904">
    <property type="entry name" value="Sc_DH/Rdtase_CS"/>
</dbReference>
<proteinExistence type="inferred from homology"/>
<reference evidence="4" key="1">
    <citation type="submission" date="2016-11" db="EMBL/GenBank/DDBJ databases">
        <authorList>
            <person name="Varghese N."/>
            <person name="Submissions S."/>
        </authorList>
    </citation>
    <scope>NUCLEOTIDE SEQUENCE [LARGE SCALE GENOMIC DNA]</scope>
    <source>
        <strain evidence="4">DSM 16219</strain>
    </source>
</reference>
<dbReference type="AlphaFoldDB" id="A0A1M6IG11"/>
<dbReference type="STRING" id="1121393.SAMN02745216_01468"/>
<gene>
    <name evidence="3" type="ORF">SAMN02745216_01468</name>
</gene>
<evidence type="ECO:0000259" key="2">
    <source>
        <dbReference type="SMART" id="SM00822"/>
    </source>
</evidence>